<accession>A0A5B8MW32</accession>
<dbReference type="InterPro" id="IPR029044">
    <property type="entry name" value="Nucleotide-diphossugar_trans"/>
</dbReference>
<keyword evidence="6 17" id="KW-0808">Transferase</keyword>
<keyword evidence="10 14" id="KW-1133">Transmembrane helix</keyword>
<evidence type="ECO:0000313" key="17">
    <source>
        <dbReference type="EMBL" id="QDZ23680.1"/>
    </source>
</evidence>
<evidence type="ECO:0000256" key="11">
    <source>
        <dbReference type="ARBA" id="ARBA00023136"/>
    </source>
</evidence>
<comment type="subcellular location">
    <subcellularLocation>
        <location evidence="1">Endoplasmic reticulum membrane</location>
        <topology evidence="1">Single-pass membrane protein</topology>
    </subcellularLocation>
</comment>
<evidence type="ECO:0000256" key="10">
    <source>
        <dbReference type="ARBA" id="ARBA00022989"/>
    </source>
</evidence>
<evidence type="ECO:0000313" key="16">
    <source>
        <dbReference type="EMBL" id="CAD9716795.1"/>
    </source>
</evidence>
<dbReference type="AlphaFoldDB" id="A0A5B8MW32"/>
<reference evidence="17 18" key="1">
    <citation type="submission" date="2018-07" db="EMBL/GenBank/DDBJ databases">
        <title>The complete nuclear genome of the prasinophyte Chloropicon primus (CCMP1205).</title>
        <authorList>
            <person name="Pombert J.-F."/>
            <person name="Otis C."/>
            <person name="Turmel M."/>
            <person name="Lemieux C."/>
        </authorList>
    </citation>
    <scope>NUCLEOTIDE SEQUENCE [LARGE SCALE GENOMIC DNA]</scope>
    <source>
        <strain evidence="17 18">CCMP1205</strain>
    </source>
</reference>
<keyword evidence="9" id="KW-0735">Signal-anchor</keyword>
<keyword evidence="11 14" id="KW-0472">Membrane</keyword>
<proteinExistence type="inferred from homology"/>
<evidence type="ECO:0000256" key="5">
    <source>
        <dbReference type="ARBA" id="ARBA00022676"/>
    </source>
</evidence>
<evidence type="ECO:0000256" key="13">
    <source>
        <dbReference type="SAM" id="MobiDB-lite"/>
    </source>
</evidence>
<protein>
    <recommendedName>
        <fullName evidence="4">dolichyl-phosphate beta-glucosyltransferase</fullName>
        <ecNumber evidence="4">2.4.1.117</ecNumber>
    </recommendedName>
</protein>
<name>A0A5B8MW32_9CHLO</name>
<evidence type="ECO:0000256" key="9">
    <source>
        <dbReference type="ARBA" id="ARBA00022968"/>
    </source>
</evidence>
<evidence type="ECO:0000256" key="6">
    <source>
        <dbReference type="ARBA" id="ARBA00022679"/>
    </source>
</evidence>
<organism evidence="17 18">
    <name type="scientific">Chloropicon primus</name>
    <dbReference type="NCBI Taxonomy" id="1764295"/>
    <lineage>
        <taxon>Eukaryota</taxon>
        <taxon>Viridiplantae</taxon>
        <taxon>Chlorophyta</taxon>
        <taxon>Chloropicophyceae</taxon>
        <taxon>Chloropicales</taxon>
        <taxon>Chloropicaceae</taxon>
        <taxon>Chloropicon</taxon>
    </lineage>
</organism>
<evidence type="ECO:0000256" key="1">
    <source>
        <dbReference type="ARBA" id="ARBA00004389"/>
    </source>
</evidence>
<dbReference type="PANTHER" id="PTHR10859:SF91">
    <property type="entry name" value="DOLICHYL-PHOSPHATE BETA-GLUCOSYLTRANSFERASE"/>
    <property type="match status" value="1"/>
</dbReference>
<dbReference type="GO" id="GO:0005789">
    <property type="term" value="C:endoplasmic reticulum membrane"/>
    <property type="evidence" value="ECO:0007669"/>
    <property type="project" value="UniProtKB-SubCell"/>
</dbReference>
<dbReference type="InterPro" id="IPR001173">
    <property type="entry name" value="Glyco_trans_2-like"/>
</dbReference>
<dbReference type="CDD" id="cd04188">
    <property type="entry name" value="DPG_synthase"/>
    <property type="match status" value="1"/>
</dbReference>
<keyword evidence="7 14" id="KW-0812">Transmembrane</keyword>
<evidence type="ECO:0000256" key="12">
    <source>
        <dbReference type="ARBA" id="ARBA00045097"/>
    </source>
</evidence>
<evidence type="ECO:0000313" key="18">
    <source>
        <dbReference type="Proteomes" id="UP000316726"/>
    </source>
</evidence>
<evidence type="ECO:0000259" key="15">
    <source>
        <dbReference type="Pfam" id="PF00535"/>
    </source>
</evidence>
<dbReference type="EMBL" id="CP031044">
    <property type="protein sequence ID" value="QDZ23680.1"/>
    <property type="molecule type" value="Genomic_DNA"/>
</dbReference>
<dbReference type="Proteomes" id="UP000316726">
    <property type="component" value="Chromosome 11"/>
</dbReference>
<sequence length="366" mass="41107">MASIASLVYFFVFAIASTWIAEVVRGWWLWTRKLEDDRKREEKRTLSNRGKPSTKRLSIVIPAYNEEKRLPAVLKSTLEYLVKRRDREGSSFTYEVVVVDDGSTDQTAVKAWLCAKEMGAEDAVKVFQMQRNSGKGAAVRTGCLNAEGDLVLMMDADGATELTHGLEALEFALCQRLMKKSKSSGTGAKRAGEGAKASMGAEDTGPASRRKKAAGRGNVIQEAGGYTHLSQQTVACFGSRAHLEQEDIVTKRTRVRNFAMHGFHLLVFMVVGGSIRDTQCGFKLFTREAAFALFQHQRLKRWCFDVEIVNIAQRLKIPILEVQVKWQEKDGSKLKFLHVFHMALEILTVFVCYNLKFWRIKTAAAV</sequence>
<dbReference type="InterPro" id="IPR035518">
    <property type="entry name" value="DPG_synthase"/>
</dbReference>
<evidence type="ECO:0000256" key="14">
    <source>
        <dbReference type="SAM" id="Phobius"/>
    </source>
</evidence>
<keyword evidence="18" id="KW-1185">Reference proteome</keyword>
<comment type="similarity">
    <text evidence="3">Belongs to the glycosyltransferase 2 family.</text>
</comment>
<dbReference type="Pfam" id="PF00535">
    <property type="entry name" value="Glycos_transf_2"/>
    <property type="match status" value="1"/>
</dbReference>
<feature type="region of interest" description="Disordered" evidence="13">
    <location>
        <begin position="183"/>
        <end position="214"/>
    </location>
</feature>
<dbReference type="PANTHER" id="PTHR10859">
    <property type="entry name" value="GLYCOSYL TRANSFERASE"/>
    <property type="match status" value="1"/>
</dbReference>
<evidence type="ECO:0000256" key="7">
    <source>
        <dbReference type="ARBA" id="ARBA00022692"/>
    </source>
</evidence>
<reference evidence="16" key="2">
    <citation type="submission" date="2021-01" db="EMBL/GenBank/DDBJ databases">
        <authorList>
            <person name="Corre E."/>
            <person name="Pelletier E."/>
            <person name="Niang G."/>
            <person name="Scheremetjew M."/>
            <person name="Finn R."/>
            <person name="Kale V."/>
            <person name="Holt S."/>
            <person name="Cochrane G."/>
            <person name="Meng A."/>
            <person name="Brown T."/>
            <person name="Cohen L."/>
        </authorList>
    </citation>
    <scope>NUCLEOTIDE SEQUENCE</scope>
    <source>
        <strain evidence="16">CCMP1205</strain>
    </source>
</reference>
<evidence type="ECO:0000256" key="3">
    <source>
        <dbReference type="ARBA" id="ARBA00006739"/>
    </source>
</evidence>
<comment type="catalytic activity">
    <reaction evidence="12">
        <text>a di-trans,poly-cis-dolichyl phosphate + UDP-alpha-D-glucose = a di-trans,poly-cis-dolichyl beta-D-glucosyl phosphate + UDP</text>
        <dbReference type="Rhea" id="RHEA:15401"/>
        <dbReference type="Rhea" id="RHEA-COMP:19498"/>
        <dbReference type="Rhea" id="RHEA-COMP:19502"/>
        <dbReference type="ChEBI" id="CHEBI:57525"/>
        <dbReference type="ChEBI" id="CHEBI:57683"/>
        <dbReference type="ChEBI" id="CHEBI:58223"/>
        <dbReference type="ChEBI" id="CHEBI:58885"/>
        <dbReference type="EC" id="2.4.1.117"/>
    </reaction>
    <physiologicalReaction direction="left-to-right" evidence="12">
        <dbReference type="Rhea" id="RHEA:15402"/>
    </physiologicalReaction>
</comment>
<dbReference type="SUPFAM" id="SSF53448">
    <property type="entry name" value="Nucleotide-diphospho-sugar transferases"/>
    <property type="match status" value="2"/>
</dbReference>
<evidence type="ECO:0000256" key="2">
    <source>
        <dbReference type="ARBA" id="ARBA00004922"/>
    </source>
</evidence>
<keyword evidence="8" id="KW-0256">Endoplasmic reticulum</keyword>
<keyword evidence="5" id="KW-0328">Glycosyltransferase</keyword>
<dbReference type="GO" id="GO:0004581">
    <property type="term" value="F:dolichyl-phosphate beta-glucosyltransferase activity"/>
    <property type="evidence" value="ECO:0007669"/>
    <property type="project" value="UniProtKB-EC"/>
</dbReference>
<dbReference type="EMBL" id="HBHL01008553">
    <property type="protein sequence ID" value="CAD9716795.1"/>
    <property type="molecule type" value="Transcribed_RNA"/>
</dbReference>
<evidence type="ECO:0000256" key="4">
    <source>
        <dbReference type="ARBA" id="ARBA00012583"/>
    </source>
</evidence>
<feature type="transmembrane region" description="Helical" evidence="14">
    <location>
        <begin position="6"/>
        <end position="30"/>
    </location>
</feature>
<dbReference type="GO" id="GO:0006487">
    <property type="term" value="P:protein N-linked glycosylation"/>
    <property type="evidence" value="ECO:0007669"/>
    <property type="project" value="TreeGrafter"/>
</dbReference>
<dbReference type="EC" id="2.4.1.117" evidence="4"/>
<dbReference type="OrthoDB" id="3784at2759"/>
<evidence type="ECO:0000256" key="8">
    <source>
        <dbReference type="ARBA" id="ARBA00022824"/>
    </source>
</evidence>
<comment type="pathway">
    <text evidence="2">Protein modification; protein glycosylation.</text>
</comment>
<gene>
    <name evidence="17" type="ORF">A3770_11p61980</name>
    <name evidence="16" type="ORF">CPRI1469_LOCUS5651</name>
</gene>
<feature type="domain" description="Glycosyltransferase 2-like" evidence="15">
    <location>
        <begin position="58"/>
        <end position="158"/>
    </location>
</feature>
<dbReference type="Gene3D" id="3.90.550.10">
    <property type="entry name" value="Spore Coat Polysaccharide Biosynthesis Protein SpsA, Chain A"/>
    <property type="match status" value="1"/>
</dbReference>
<dbReference type="STRING" id="1764295.A0A5B8MW32"/>